<name>A0A0S4XQ02_9BACT</name>
<sequence length="393" mass="46845">MSAKNILLKLLGCRLDDISNISEQAWAEIIDIANKQHVTAYLYYHLKEIEALGLIPAKSKDTLFQSFKQSTFRNMALMAEFKRITNAFMEKGIPVIGLKGLHLVSNIYPHIGLRFMRDLDILVPLDKMKVAYDCTTKLGYQCDKVITKQDFSAPHHHLYQQFHPDKNIILELHRSLTEEKNIDMDKLWENAKDKDNGFYFDTEDLLLHLCIHISYNDLFKIDIRHYLDINLILQNRTIDWEQFLNRVENTELTRGVLLVFDITSRLFGLRLPNEVESIIVRNKSHEESMKYAIEFMWKYDKSSKGYKQYKSKLFISDEPIVRRFFRRIFITKDELSFHYSLDSDSRKVYLYYFRRVYDLFSRHFVDTFRSKTNLRLIDNITKTKMLYAYLFDK</sequence>
<proteinExistence type="predicted"/>
<protein>
    <recommendedName>
        <fullName evidence="2">Nucleotidyltransferase family protein</fullName>
    </recommendedName>
</protein>
<gene>
    <name evidence="1" type="ORF">BN3087_560023</name>
</gene>
<accession>A0A0S4XQ02</accession>
<organism evidence="1">
    <name type="scientific">Sulfurovum sp. enrichment culture clone C5</name>
    <dbReference type="NCBI Taxonomy" id="497650"/>
    <lineage>
        <taxon>Bacteria</taxon>
        <taxon>Pseudomonadati</taxon>
        <taxon>Campylobacterota</taxon>
        <taxon>Epsilonproteobacteria</taxon>
        <taxon>Campylobacterales</taxon>
        <taxon>Sulfurovaceae</taxon>
        <taxon>Sulfurovum</taxon>
        <taxon>environmental samples</taxon>
    </lineage>
</organism>
<dbReference type="InterPro" id="IPR039498">
    <property type="entry name" value="NTP_transf_5"/>
</dbReference>
<reference evidence="1" key="1">
    <citation type="submission" date="2015-11" db="EMBL/GenBank/DDBJ databases">
        <authorList>
            <person name="Zhang Y."/>
            <person name="Guo Z."/>
        </authorList>
    </citation>
    <scope>NUCLEOTIDE SEQUENCE</scope>
    <source>
        <strain evidence="1">BN30871</strain>
    </source>
</reference>
<dbReference type="EMBL" id="FAXN01000058">
    <property type="protein sequence ID" value="CUV66028.1"/>
    <property type="molecule type" value="Genomic_DNA"/>
</dbReference>
<evidence type="ECO:0008006" key="2">
    <source>
        <dbReference type="Google" id="ProtNLM"/>
    </source>
</evidence>
<dbReference type="Pfam" id="PF14907">
    <property type="entry name" value="NTP_transf_5"/>
    <property type="match status" value="1"/>
</dbReference>
<evidence type="ECO:0000313" key="1">
    <source>
        <dbReference type="EMBL" id="CUV66028.1"/>
    </source>
</evidence>
<dbReference type="AlphaFoldDB" id="A0A0S4XQ02"/>